<name>A0A0R3QHE1_9BILA</name>
<accession>A0A0R3QHE1</accession>
<reference evidence="1" key="1">
    <citation type="submission" date="2017-02" db="UniProtKB">
        <authorList>
            <consortium name="WormBaseParasite"/>
        </authorList>
    </citation>
    <scope>IDENTIFICATION</scope>
</reference>
<dbReference type="WBParaSite" id="BTMF_0000580601-mRNA-1">
    <property type="protein sequence ID" value="BTMF_0000580601-mRNA-1"/>
    <property type="gene ID" value="BTMF_0000580601"/>
</dbReference>
<protein>
    <submittedName>
        <fullName evidence="1">Secreted protein</fullName>
    </submittedName>
</protein>
<evidence type="ECO:0000313" key="1">
    <source>
        <dbReference type="WBParaSite" id="BTMF_0000580601-mRNA-1"/>
    </source>
</evidence>
<proteinExistence type="predicted"/>
<dbReference type="AlphaFoldDB" id="A0A0R3QHE1"/>
<organism evidence="1">
    <name type="scientific">Brugia timori</name>
    <dbReference type="NCBI Taxonomy" id="42155"/>
    <lineage>
        <taxon>Eukaryota</taxon>
        <taxon>Metazoa</taxon>
        <taxon>Ecdysozoa</taxon>
        <taxon>Nematoda</taxon>
        <taxon>Chromadorea</taxon>
        <taxon>Rhabditida</taxon>
        <taxon>Spirurina</taxon>
        <taxon>Spiruromorpha</taxon>
        <taxon>Filarioidea</taxon>
        <taxon>Onchocercidae</taxon>
        <taxon>Brugia</taxon>
    </lineage>
</organism>
<sequence length="104" mass="11881">LLIFFAETLRPNESLCGDKSGFSNCDRRSGVFGIGKSRILLRVLCSVWCRVKKLAKVEADTRRILSTLRYSCFNFSSCSYFVRIRVAFSNTIPTKGKNLINYQQ</sequence>